<keyword evidence="2" id="KW-1185">Reference proteome</keyword>
<organism evidence="1 2">
    <name type="scientific">Serratia ureilytica</name>
    <dbReference type="NCBI Taxonomy" id="300181"/>
    <lineage>
        <taxon>Bacteria</taxon>
        <taxon>Pseudomonadati</taxon>
        <taxon>Pseudomonadota</taxon>
        <taxon>Gammaproteobacteria</taxon>
        <taxon>Enterobacterales</taxon>
        <taxon>Yersiniaceae</taxon>
        <taxon>Serratia</taxon>
    </lineage>
</organism>
<gene>
    <name evidence="1" type="ORF">Q6237_13970</name>
</gene>
<protein>
    <submittedName>
        <fullName evidence="1">Uncharacterized protein</fullName>
    </submittedName>
</protein>
<name>A0ABU0VL94_9GAMM</name>
<dbReference type="Proteomes" id="UP001177872">
    <property type="component" value="Unassembled WGS sequence"/>
</dbReference>
<evidence type="ECO:0000313" key="2">
    <source>
        <dbReference type="Proteomes" id="UP001177872"/>
    </source>
</evidence>
<dbReference type="EMBL" id="JAVCZN010000005">
    <property type="protein sequence ID" value="MDQ1862098.1"/>
    <property type="molecule type" value="Genomic_DNA"/>
</dbReference>
<comment type="caution">
    <text evidence="1">The sequence shown here is derived from an EMBL/GenBank/DDBJ whole genome shotgun (WGS) entry which is preliminary data.</text>
</comment>
<dbReference type="RefSeq" id="WP_196018748.1">
    <property type="nucleotide sequence ID" value="NZ_CP076651.1"/>
</dbReference>
<accession>A0ABU0VL94</accession>
<reference evidence="1" key="1">
    <citation type="submission" date="2023-07" db="EMBL/GenBank/DDBJ databases">
        <title>In vitro acaricidal activity of Serratia ureilytica strains isolated from Mimosa pudica nodules againts the dust mite Tyrophagus putrescentiae.</title>
        <authorList>
            <person name="Wong-Villareal A."/>
            <person name="Cerqueda-Garcia D."/>
        </authorList>
    </citation>
    <scope>NUCLEOTIDE SEQUENCE</scope>
    <source>
        <strain evidence="1">UTS2</strain>
    </source>
</reference>
<proteinExistence type="predicted"/>
<sequence>MGIVVSKAVAFSNIKKEALRIVRTIDTLGPNGPVFHKTENVTTLLLLSSELLGLKHKKAAGVINNVFSDINKEIVSPSLDSSVRGEILTNAQKNIRTLPANKLALFNPFDFSL</sequence>
<evidence type="ECO:0000313" key="1">
    <source>
        <dbReference type="EMBL" id="MDQ1862098.1"/>
    </source>
</evidence>